<gene>
    <name evidence="11" type="ORF">FYJ39_12190</name>
</gene>
<keyword evidence="5" id="KW-0677">Repeat</keyword>
<protein>
    <submittedName>
        <fullName evidence="11">Sugar ABC transporter ATP-binding protein</fullName>
    </submittedName>
</protein>
<dbReference type="EMBL" id="VUMD01000010">
    <property type="protein sequence ID" value="MSS37312.1"/>
    <property type="molecule type" value="Genomic_DNA"/>
</dbReference>
<dbReference type="InterPro" id="IPR003593">
    <property type="entry name" value="AAA+_ATPase"/>
</dbReference>
<dbReference type="GO" id="GO:0016887">
    <property type="term" value="F:ATP hydrolysis activity"/>
    <property type="evidence" value="ECO:0007669"/>
    <property type="project" value="InterPro"/>
</dbReference>
<dbReference type="InterPro" id="IPR050107">
    <property type="entry name" value="ABC_carbohydrate_import_ATPase"/>
</dbReference>
<sequence length="508" mass="56764">MCKGSDTKNILEFRGISKYFPGVQALKDVSFTVGKGEILALLGENGAGKSTLMKILAGAYIKDEGEIYIDGQAADIRCPEDSERLGVAIIYQEFNLIPGLTVAENIFIRRQPKKKGIIDWKRMNQMAQEIIDEIDINIRPTDIVNTLTVAEQQMVEICKAVSLNSKILIMDEPTSALTESETQKLFHVVKKLNKKRVTMIFITHRMDEVFEICTNATILRDGQFIKSAPISQLTLDQIIEYIVGRSLTEIYPEKDTEVGDVYLEVKELTDGGIHVQPSSFVAHKGEILGFAGLVGAGRTELMRLIFGADKSMGGKILIDGKEARIRSERDAIRHGIGLVPEDRRRQGLVLALNVRENIIMANYERQKTLFYLDPQKEKKVCAEYIDKLLIKTPGQTQYAKFLSGGNQQKIAVGKWLNCFPDIIILDEPTRGIDINAKYEIYSIMIQLAREGKVIIFVSSELPELIGMCDRIIVMHEGKISGEVTGKEMNQKSIMYLATVEGGKANGKN</sequence>
<dbReference type="PANTHER" id="PTHR43790">
    <property type="entry name" value="CARBOHYDRATE TRANSPORT ATP-BINDING PROTEIN MG119-RELATED"/>
    <property type="match status" value="1"/>
</dbReference>
<keyword evidence="8" id="KW-1278">Translocase</keyword>
<dbReference type="SMART" id="SM00382">
    <property type="entry name" value="AAA"/>
    <property type="match status" value="2"/>
</dbReference>
<feature type="domain" description="ABC transporter" evidence="10">
    <location>
        <begin position="256"/>
        <end position="501"/>
    </location>
</feature>
<keyword evidence="6" id="KW-0547">Nucleotide-binding</keyword>
<evidence type="ECO:0000313" key="11">
    <source>
        <dbReference type="EMBL" id="MSS37312.1"/>
    </source>
</evidence>
<dbReference type="RefSeq" id="WP_154472744.1">
    <property type="nucleotide sequence ID" value="NZ_DBEWUL010000125.1"/>
</dbReference>
<evidence type="ECO:0000256" key="7">
    <source>
        <dbReference type="ARBA" id="ARBA00022840"/>
    </source>
</evidence>
<dbReference type="InterPro" id="IPR003439">
    <property type="entry name" value="ABC_transporter-like_ATP-bd"/>
</dbReference>
<dbReference type="PROSITE" id="PS00211">
    <property type="entry name" value="ABC_TRANSPORTER_1"/>
    <property type="match status" value="1"/>
</dbReference>
<evidence type="ECO:0000256" key="1">
    <source>
        <dbReference type="ARBA" id="ARBA00004202"/>
    </source>
</evidence>
<evidence type="ECO:0000256" key="8">
    <source>
        <dbReference type="ARBA" id="ARBA00022967"/>
    </source>
</evidence>
<accession>A0A7X2TCX6</accession>
<dbReference type="FunFam" id="3.40.50.300:FF:000127">
    <property type="entry name" value="Ribose import ATP-binding protein RbsA"/>
    <property type="match status" value="1"/>
</dbReference>
<keyword evidence="12" id="KW-1185">Reference proteome</keyword>
<name>A0A7X2TCX6_9CLOT</name>
<keyword evidence="7 11" id="KW-0067">ATP-binding</keyword>
<comment type="subcellular location">
    <subcellularLocation>
        <location evidence="1">Cell membrane</location>
        <topology evidence="1">Peripheral membrane protein</topology>
    </subcellularLocation>
</comment>
<organism evidence="11 12">
    <name type="scientific">Clostridium porci</name>
    <dbReference type="NCBI Taxonomy" id="2605778"/>
    <lineage>
        <taxon>Bacteria</taxon>
        <taxon>Bacillati</taxon>
        <taxon>Bacillota</taxon>
        <taxon>Clostridia</taxon>
        <taxon>Eubacteriales</taxon>
        <taxon>Clostridiaceae</taxon>
        <taxon>Clostridium</taxon>
    </lineage>
</organism>
<dbReference type="InterPro" id="IPR017871">
    <property type="entry name" value="ABC_transporter-like_CS"/>
</dbReference>
<dbReference type="Proteomes" id="UP000429958">
    <property type="component" value="Unassembled WGS sequence"/>
</dbReference>
<keyword evidence="9" id="KW-0472">Membrane</keyword>
<keyword evidence="2" id="KW-0813">Transport</keyword>
<comment type="caution">
    <text evidence="11">The sequence shown here is derived from an EMBL/GenBank/DDBJ whole genome shotgun (WGS) entry which is preliminary data.</text>
</comment>
<dbReference type="Pfam" id="PF00005">
    <property type="entry name" value="ABC_tran"/>
    <property type="match status" value="2"/>
</dbReference>
<keyword evidence="3" id="KW-1003">Cell membrane</keyword>
<dbReference type="AlphaFoldDB" id="A0A7X2TCX6"/>
<keyword evidence="4" id="KW-0762">Sugar transport</keyword>
<proteinExistence type="predicted"/>
<dbReference type="PANTHER" id="PTHR43790:SF3">
    <property type="entry name" value="D-ALLOSE IMPORT ATP-BINDING PROTEIN ALSA-RELATED"/>
    <property type="match status" value="1"/>
</dbReference>
<evidence type="ECO:0000256" key="4">
    <source>
        <dbReference type="ARBA" id="ARBA00022597"/>
    </source>
</evidence>
<dbReference type="Gene3D" id="3.40.50.300">
    <property type="entry name" value="P-loop containing nucleotide triphosphate hydrolases"/>
    <property type="match status" value="2"/>
</dbReference>
<evidence type="ECO:0000256" key="9">
    <source>
        <dbReference type="ARBA" id="ARBA00023136"/>
    </source>
</evidence>
<dbReference type="CDD" id="cd03216">
    <property type="entry name" value="ABC_Carb_Monos_I"/>
    <property type="match status" value="1"/>
</dbReference>
<dbReference type="SUPFAM" id="SSF52540">
    <property type="entry name" value="P-loop containing nucleoside triphosphate hydrolases"/>
    <property type="match status" value="2"/>
</dbReference>
<evidence type="ECO:0000256" key="6">
    <source>
        <dbReference type="ARBA" id="ARBA00022741"/>
    </source>
</evidence>
<evidence type="ECO:0000313" key="12">
    <source>
        <dbReference type="Proteomes" id="UP000429958"/>
    </source>
</evidence>
<evidence type="ECO:0000256" key="5">
    <source>
        <dbReference type="ARBA" id="ARBA00022737"/>
    </source>
</evidence>
<evidence type="ECO:0000256" key="2">
    <source>
        <dbReference type="ARBA" id="ARBA00022448"/>
    </source>
</evidence>
<dbReference type="InterPro" id="IPR027417">
    <property type="entry name" value="P-loop_NTPase"/>
</dbReference>
<evidence type="ECO:0000259" key="10">
    <source>
        <dbReference type="PROSITE" id="PS50893"/>
    </source>
</evidence>
<evidence type="ECO:0000256" key="3">
    <source>
        <dbReference type="ARBA" id="ARBA00022475"/>
    </source>
</evidence>
<dbReference type="CDD" id="cd03215">
    <property type="entry name" value="ABC_Carb_Monos_II"/>
    <property type="match status" value="1"/>
</dbReference>
<dbReference type="GO" id="GO:0005524">
    <property type="term" value="F:ATP binding"/>
    <property type="evidence" value="ECO:0007669"/>
    <property type="project" value="UniProtKB-KW"/>
</dbReference>
<dbReference type="GO" id="GO:0005886">
    <property type="term" value="C:plasma membrane"/>
    <property type="evidence" value="ECO:0007669"/>
    <property type="project" value="UniProtKB-SubCell"/>
</dbReference>
<reference evidence="11 12" key="1">
    <citation type="submission" date="2019-08" db="EMBL/GenBank/DDBJ databases">
        <title>In-depth cultivation of the pig gut microbiome towards novel bacterial diversity and tailored functional studies.</title>
        <authorList>
            <person name="Wylensek D."/>
            <person name="Hitch T.C.A."/>
            <person name="Clavel T."/>
        </authorList>
    </citation>
    <scope>NUCLEOTIDE SEQUENCE [LARGE SCALE GENOMIC DNA]</scope>
    <source>
        <strain evidence="11 12">WCA-389-WT-23D1</strain>
    </source>
</reference>
<dbReference type="PROSITE" id="PS50893">
    <property type="entry name" value="ABC_TRANSPORTER_2"/>
    <property type="match status" value="2"/>
</dbReference>
<feature type="domain" description="ABC transporter" evidence="10">
    <location>
        <begin position="11"/>
        <end position="246"/>
    </location>
</feature>